<reference evidence="3" key="1">
    <citation type="submission" date="2020-11" db="EMBL/GenBank/DDBJ databases">
        <authorList>
            <consortium name="DOE Joint Genome Institute"/>
            <person name="Ahrendt S."/>
            <person name="Riley R."/>
            <person name="Andreopoulos W."/>
            <person name="Labutti K."/>
            <person name="Pangilinan J."/>
            <person name="Ruiz-Duenas F.J."/>
            <person name="Barrasa J.M."/>
            <person name="Sanchez-Garcia M."/>
            <person name="Camarero S."/>
            <person name="Miyauchi S."/>
            <person name="Serrano A."/>
            <person name="Linde D."/>
            <person name="Babiker R."/>
            <person name="Drula E."/>
            <person name="Ayuso-Fernandez I."/>
            <person name="Pacheco R."/>
            <person name="Padilla G."/>
            <person name="Ferreira P."/>
            <person name="Barriuso J."/>
            <person name="Kellner H."/>
            <person name="Castanera R."/>
            <person name="Alfaro M."/>
            <person name="Ramirez L."/>
            <person name="Pisabarro A.G."/>
            <person name="Kuo A."/>
            <person name="Tritt A."/>
            <person name="Lipzen A."/>
            <person name="He G."/>
            <person name="Yan M."/>
            <person name="Ng V."/>
            <person name="Cullen D."/>
            <person name="Martin F."/>
            <person name="Rosso M.-N."/>
            <person name="Henrissat B."/>
            <person name="Hibbett D."/>
            <person name="Martinez A.T."/>
            <person name="Grigoriev I.V."/>
        </authorList>
    </citation>
    <scope>NUCLEOTIDE SEQUENCE</scope>
    <source>
        <strain evidence="3">CBS 247.69</strain>
    </source>
</reference>
<gene>
    <name evidence="3" type="ORF">BDZ94DRAFT_1315525</name>
</gene>
<feature type="transmembrane region" description="Helical" evidence="2">
    <location>
        <begin position="151"/>
        <end position="175"/>
    </location>
</feature>
<dbReference type="EMBL" id="MU150466">
    <property type="protein sequence ID" value="KAF9456072.1"/>
    <property type="molecule type" value="Genomic_DNA"/>
</dbReference>
<organism evidence="3 4">
    <name type="scientific">Collybia nuda</name>
    <dbReference type="NCBI Taxonomy" id="64659"/>
    <lineage>
        <taxon>Eukaryota</taxon>
        <taxon>Fungi</taxon>
        <taxon>Dikarya</taxon>
        <taxon>Basidiomycota</taxon>
        <taxon>Agaricomycotina</taxon>
        <taxon>Agaricomycetes</taxon>
        <taxon>Agaricomycetidae</taxon>
        <taxon>Agaricales</taxon>
        <taxon>Tricholomatineae</taxon>
        <taxon>Clitocybaceae</taxon>
        <taxon>Collybia</taxon>
    </lineage>
</organism>
<accession>A0A9P5XT57</accession>
<feature type="compositionally biased region" description="Basic and acidic residues" evidence="1">
    <location>
        <begin position="213"/>
        <end position="223"/>
    </location>
</feature>
<dbReference type="Proteomes" id="UP000807353">
    <property type="component" value="Unassembled WGS sequence"/>
</dbReference>
<evidence type="ECO:0000313" key="4">
    <source>
        <dbReference type="Proteomes" id="UP000807353"/>
    </source>
</evidence>
<keyword evidence="2" id="KW-0812">Transmembrane</keyword>
<comment type="caution">
    <text evidence="3">The sequence shown here is derived from an EMBL/GenBank/DDBJ whole genome shotgun (WGS) entry which is preliminary data.</text>
</comment>
<keyword evidence="2" id="KW-0472">Membrane</keyword>
<keyword evidence="4" id="KW-1185">Reference proteome</keyword>
<proteinExistence type="predicted"/>
<keyword evidence="2" id="KW-1133">Transmembrane helix</keyword>
<dbReference type="AlphaFoldDB" id="A0A9P5XT57"/>
<protein>
    <submittedName>
        <fullName evidence="3">Uncharacterized protein</fullName>
    </submittedName>
</protein>
<sequence>MQTFSSLPQIGTNDDLLTQGNYIFSDVHTFSPGFENSYKMFIFYEKRNVYWNNRSINYYNLSIRRSIKYYKISITQSIKYVRNTLKTASLIYLKINSSSNRSLAQSIFPSLSHFSFTIVDRPSASRTSDPTTTTTKAINAEQKHTSSTRGAMIGGIIGGLTSCVLIITGLLSYCFKKRKHGALAGKTSPGTGFANEVTRQLRYSLTVHPMIQSEEHPQPEGKRGSSTKSLAKKCQITGCTEWIGRVRREMAEAERQRSIFLFSLEQHENNMGELFHGPDSEVDELRHQIAELTRRMEEFEMIRRDDLEISAPPDYYSRSAPSIGP</sequence>
<evidence type="ECO:0000256" key="1">
    <source>
        <dbReference type="SAM" id="MobiDB-lite"/>
    </source>
</evidence>
<evidence type="ECO:0000256" key="2">
    <source>
        <dbReference type="SAM" id="Phobius"/>
    </source>
</evidence>
<feature type="region of interest" description="Disordered" evidence="1">
    <location>
        <begin position="211"/>
        <end position="230"/>
    </location>
</feature>
<name>A0A9P5XT57_9AGAR</name>
<evidence type="ECO:0000313" key="3">
    <source>
        <dbReference type="EMBL" id="KAF9456072.1"/>
    </source>
</evidence>